<dbReference type="OrthoDB" id="5398355at2"/>
<dbReference type="EMBL" id="JMCB01000028">
    <property type="protein sequence ID" value="KFE60845.1"/>
    <property type="molecule type" value="Genomic_DNA"/>
</dbReference>
<reference evidence="2 3" key="1">
    <citation type="submission" date="2014-04" db="EMBL/GenBank/DDBJ databases">
        <title>Genome assembly of Hyalangium minutum DSM 14724.</title>
        <authorList>
            <person name="Sharma G."/>
            <person name="Subramanian S."/>
        </authorList>
    </citation>
    <scope>NUCLEOTIDE SEQUENCE [LARGE SCALE GENOMIC DNA]</scope>
    <source>
        <strain evidence="2 3">DSM 14724</strain>
    </source>
</reference>
<evidence type="ECO:0000313" key="2">
    <source>
        <dbReference type="EMBL" id="KFE60845.1"/>
    </source>
</evidence>
<gene>
    <name evidence="2" type="ORF">DB31_4758</name>
</gene>
<organism evidence="2 3">
    <name type="scientific">Hyalangium minutum</name>
    <dbReference type="NCBI Taxonomy" id="394096"/>
    <lineage>
        <taxon>Bacteria</taxon>
        <taxon>Pseudomonadati</taxon>
        <taxon>Myxococcota</taxon>
        <taxon>Myxococcia</taxon>
        <taxon>Myxococcales</taxon>
        <taxon>Cystobacterineae</taxon>
        <taxon>Archangiaceae</taxon>
        <taxon>Hyalangium</taxon>
    </lineage>
</organism>
<keyword evidence="3" id="KW-1185">Reference proteome</keyword>
<sequence>MHFREVEWTAANGYKQAWSDWLRKLAERRLPVGARELLIEQRDIAPRCHGVLAHDSEDDVNQKTWFALLDAGTHGVWMECAQDPQVPEQALSRLEMVAHSYRSFELRATPPPEGWFYLERGAVTLPPLGVEQVLVQFEEVPLDLRMELGSRPAAEADPEGGLMHRLQRALALGLHGAREVTVVRTGPRQVAGFEGEELIILVKEGSEERLTWGWEYPGLAGDPCAPCIELTMHSTARERTVKARLWDETLESVRHLLPVSRVDWMEPL</sequence>
<accession>A0A085VZI2</accession>
<dbReference type="Pfam" id="PF18426">
    <property type="entry name" value="Tli4_C"/>
    <property type="match status" value="1"/>
</dbReference>
<feature type="domain" description="Tle cognate immunity protein 4 C-terminal" evidence="1">
    <location>
        <begin position="143"/>
        <end position="247"/>
    </location>
</feature>
<protein>
    <recommendedName>
        <fullName evidence="1">Tle cognate immunity protein 4 C-terminal domain-containing protein</fullName>
    </recommendedName>
</protein>
<evidence type="ECO:0000259" key="1">
    <source>
        <dbReference type="Pfam" id="PF18426"/>
    </source>
</evidence>
<evidence type="ECO:0000313" key="3">
    <source>
        <dbReference type="Proteomes" id="UP000028725"/>
    </source>
</evidence>
<name>A0A085VZI2_9BACT</name>
<comment type="caution">
    <text evidence="2">The sequence shown here is derived from an EMBL/GenBank/DDBJ whole genome shotgun (WGS) entry which is preliminary data.</text>
</comment>
<dbReference type="RefSeq" id="WP_157232414.1">
    <property type="nucleotide sequence ID" value="NZ_JMCB01000028.1"/>
</dbReference>
<dbReference type="Proteomes" id="UP000028725">
    <property type="component" value="Unassembled WGS sequence"/>
</dbReference>
<dbReference type="AlphaFoldDB" id="A0A085VZI2"/>
<proteinExistence type="predicted"/>
<dbReference type="InterPro" id="IPR041290">
    <property type="entry name" value="Tli4_C"/>
</dbReference>